<dbReference type="PRINTS" id="PR00261">
    <property type="entry name" value="LDLRECEPTOR"/>
</dbReference>
<dbReference type="SUPFAM" id="SSF57535">
    <property type="entry name" value="Complement control module/SCR domain"/>
    <property type="match status" value="1"/>
</dbReference>
<dbReference type="PROSITE" id="PS50068">
    <property type="entry name" value="LDLRA_2"/>
    <property type="match status" value="5"/>
</dbReference>
<keyword evidence="6" id="KW-0325">Glycoprotein</keyword>
<keyword evidence="15" id="KW-1185">Reference proteome</keyword>
<dbReference type="Gene3D" id="2.10.70.10">
    <property type="entry name" value="Complement Module, domain 1"/>
    <property type="match status" value="1"/>
</dbReference>
<protein>
    <submittedName>
        <fullName evidence="16">Modular serine protease-like</fullName>
    </submittedName>
</protein>
<evidence type="ECO:0000256" key="5">
    <source>
        <dbReference type="ARBA" id="ARBA00023157"/>
    </source>
</evidence>
<dbReference type="InterPro" id="IPR036055">
    <property type="entry name" value="LDL_receptor-like_sf"/>
</dbReference>
<dbReference type="OrthoDB" id="2019384at2759"/>
<comment type="subcellular location">
    <subcellularLocation>
        <location evidence="1">Secreted</location>
        <location evidence="1">Extracellular space</location>
    </subcellularLocation>
</comment>
<evidence type="ECO:0000256" key="3">
    <source>
        <dbReference type="ARBA" id="ARBA00022729"/>
    </source>
</evidence>
<dbReference type="SMART" id="SM00192">
    <property type="entry name" value="LDLa"/>
    <property type="match status" value="5"/>
</dbReference>
<feature type="disulfide bond" evidence="10">
    <location>
        <begin position="128"/>
        <end position="140"/>
    </location>
</feature>
<dbReference type="Pfam" id="PF00089">
    <property type="entry name" value="Trypsin"/>
    <property type="match status" value="1"/>
</dbReference>
<dbReference type="PANTHER" id="PTHR24252">
    <property type="entry name" value="ACROSIN-RELATED"/>
    <property type="match status" value="1"/>
</dbReference>
<dbReference type="CDD" id="cd00190">
    <property type="entry name" value="Tryp_SPc"/>
    <property type="match status" value="1"/>
</dbReference>
<feature type="disulfide bond" evidence="10">
    <location>
        <begin position="87"/>
        <end position="99"/>
    </location>
</feature>
<dbReference type="PROSITE" id="PS01209">
    <property type="entry name" value="LDLRA_1"/>
    <property type="match status" value="4"/>
</dbReference>
<feature type="disulfide bond" evidence="10">
    <location>
        <begin position="37"/>
        <end position="55"/>
    </location>
</feature>
<accession>A0A9R0E657</accession>
<organism evidence="15 16">
    <name type="scientific">Spodoptera frugiperda</name>
    <name type="common">Fall armyworm</name>
    <dbReference type="NCBI Taxonomy" id="7108"/>
    <lineage>
        <taxon>Eukaryota</taxon>
        <taxon>Metazoa</taxon>
        <taxon>Ecdysozoa</taxon>
        <taxon>Arthropoda</taxon>
        <taxon>Hexapoda</taxon>
        <taxon>Insecta</taxon>
        <taxon>Pterygota</taxon>
        <taxon>Neoptera</taxon>
        <taxon>Endopterygota</taxon>
        <taxon>Lepidoptera</taxon>
        <taxon>Glossata</taxon>
        <taxon>Ditrysia</taxon>
        <taxon>Noctuoidea</taxon>
        <taxon>Noctuidae</taxon>
        <taxon>Amphipyrinae</taxon>
        <taxon>Spodoptera</taxon>
    </lineage>
</organism>
<keyword evidence="9" id="KW-1205">Fibrinolytic toxin</keyword>
<keyword evidence="7" id="KW-1199">Hemostasis impairing toxin</keyword>
<evidence type="ECO:0000313" key="15">
    <source>
        <dbReference type="Proteomes" id="UP000829999"/>
    </source>
</evidence>
<dbReference type="FunFam" id="4.10.400.10:FF:000034">
    <property type="entry name" value="Low-density lipoprotein receptor-related protein 2"/>
    <property type="match status" value="1"/>
</dbReference>
<dbReference type="Pfam" id="PF00084">
    <property type="entry name" value="Sushi"/>
    <property type="match status" value="1"/>
</dbReference>
<dbReference type="SUPFAM" id="SSF57424">
    <property type="entry name" value="LDL receptor-like module"/>
    <property type="match status" value="5"/>
</dbReference>
<feature type="disulfide bond" evidence="10">
    <location>
        <begin position="49"/>
        <end position="64"/>
    </location>
</feature>
<dbReference type="CDD" id="cd00112">
    <property type="entry name" value="LDLa"/>
    <property type="match status" value="5"/>
</dbReference>
<dbReference type="Gene3D" id="2.40.10.10">
    <property type="entry name" value="Trypsin-like serine proteases"/>
    <property type="match status" value="1"/>
</dbReference>
<evidence type="ECO:0000259" key="13">
    <source>
        <dbReference type="PROSITE" id="PS50240"/>
    </source>
</evidence>
<evidence type="ECO:0000256" key="10">
    <source>
        <dbReference type="PROSITE-ProRule" id="PRU00124"/>
    </source>
</evidence>
<feature type="disulfide bond" evidence="10">
    <location>
        <begin position="30"/>
        <end position="42"/>
    </location>
</feature>
<evidence type="ECO:0000256" key="4">
    <source>
        <dbReference type="ARBA" id="ARBA00022737"/>
    </source>
</evidence>
<dbReference type="GO" id="GO:0005576">
    <property type="term" value="C:extracellular region"/>
    <property type="evidence" value="ECO:0007669"/>
    <property type="project" value="UniProtKB-SubCell"/>
</dbReference>
<gene>
    <name evidence="16" type="primary">LOC118278440</name>
</gene>
<feature type="chain" id="PRO_5040507141" evidence="12">
    <location>
        <begin position="19"/>
        <end position="681"/>
    </location>
</feature>
<dbReference type="InterPro" id="IPR000436">
    <property type="entry name" value="Sushi_SCR_CCP_dom"/>
</dbReference>
<evidence type="ECO:0000256" key="11">
    <source>
        <dbReference type="PROSITE-ProRule" id="PRU00302"/>
    </source>
</evidence>
<dbReference type="SMART" id="SM00032">
    <property type="entry name" value="CCP"/>
    <property type="match status" value="2"/>
</dbReference>
<dbReference type="GO" id="GO:0004252">
    <property type="term" value="F:serine-type endopeptidase activity"/>
    <property type="evidence" value="ECO:0007669"/>
    <property type="project" value="InterPro"/>
</dbReference>
<dbReference type="Gene3D" id="4.10.400.10">
    <property type="entry name" value="Low-density Lipoprotein Receptor"/>
    <property type="match status" value="5"/>
</dbReference>
<keyword evidence="3 12" id="KW-0732">Signal</keyword>
<name>A0A9R0E657_SPOFR</name>
<sequence length="681" mass="76226">MCLFKFFVGFVAVSSAAGSIIRHTEITSMCEESEFRCSNGTCITADLVCNNLQDCPDGADEASCYTELESYEITMKAPLRSKRQTKCRKSEFQCLDGSCIPSHQRCDGRYHCEDQSDESHALCRKTKCPPHAFTCMYGACIDGDQLCNGVDDCVDGSDELHPKCRKEAKNYGKYFTCFDGTKISSTNLCDGKAHCPDRSDEVLQSCAGVKCPSYGFQCAYGACVDQDADCNGKVECADGSDENEQLCANQEVTGPNSISSRFDKPRTNQRKCFVPPNPDHGKFELTASDALNNFLLTVNCDPDYTVVGNNKIFCNNGVWSQNVSRHHCVRYCTLKKHPSVFYKCLESGQWEGERDCNHIEPEGTMVRATCNFHYNSSNNRQTMICQGGEWSRNITCEPECGTIPPQIEQLSIGGRSAFRGEVSWQAAVYEIDQRSYNYELICGGSIINNDFIISAAHCFWNETAGGTKNAQSIAIAVGKHYRDWNNKSDIHEQKFDVDKIFIPELYQHISNGYARDIALLKLNTSIVYTNFVRPICLDFNIVLPLKQSQPYDIGRVAGWGYMSPEGHLPRVLRLVHLPYHLLETCADLTDISFRSHLGTDKICAGYNNGTATLCKGDSGGGLAFPVEKERITRYYLKGIVSNGPHSENNTLCNPRAVILFTDIYYFKPFIRNVLNKYHYIV</sequence>
<feature type="domain" description="Sushi" evidence="14">
    <location>
        <begin position="270"/>
        <end position="330"/>
    </location>
</feature>
<evidence type="ECO:0000256" key="9">
    <source>
        <dbReference type="ARBA" id="ARBA00084094"/>
    </source>
</evidence>
<proteinExistence type="predicted"/>
<keyword evidence="5 10" id="KW-1015">Disulfide bond</keyword>
<reference evidence="16" key="1">
    <citation type="submission" date="2025-08" db="UniProtKB">
        <authorList>
            <consortium name="RefSeq"/>
        </authorList>
    </citation>
    <scope>IDENTIFICATION</scope>
    <source>
        <tissue evidence="16">Whole larval tissue</tissue>
    </source>
</reference>
<dbReference type="GO" id="GO:0090729">
    <property type="term" value="F:toxin activity"/>
    <property type="evidence" value="ECO:0007669"/>
    <property type="project" value="UniProtKB-KW"/>
</dbReference>
<dbReference type="InterPro" id="IPR001254">
    <property type="entry name" value="Trypsin_dom"/>
</dbReference>
<evidence type="ECO:0000256" key="12">
    <source>
        <dbReference type="SAM" id="SignalP"/>
    </source>
</evidence>
<feature type="signal peptide" evidence="12">
    <location>
        <begin position="1"/>
        <end position="18"/>
    </location>
</feature>
<evidence type="ECO:0000256" key="8">
    <source>
        <dbReference type="ARBA" id="ARBA00055534"/>
    </source>
</evidence>
<evidence type="ECO:0000256" key="1">
    <source>
        <dbReference type="ARBA" id="ARBA00004239"/>
    </source>
</evidence>
<evidence type="ECO:0000259" key="14">
    <source>
        <dbReference type="PROSITE" id="PS50923"/>
    </source>
</evidence>
<dbReference type="CDD" id="cd00033">
    <property type="entry name" value="CCP"/>
    <property type="match status" value="1"/>
</dbReference>
<dbReference type="InterPro" id="IPR009003">
    <property type="entry name" value="Peptidase_S1_PA"/>
</dbReference>
<keyword evidence="11" id="KW-0768">Sushi</keyword>
<feature type="disulfide bond" evidence="10">
    <location>
        <begin position="211"/>
        <end position="223"/>
    </location>
</feature>
<dbReference type="InterPro" id="IPR018114">
    <property type="entry name" value="TRYPSIN_HIS"/>
</dbReference>
<dbReference type="PROSITE" id="PS00134">
    <property type="entry name" value="TRYPSIN_HIS"/>
    <property type="match status" value="1"/>
</dbReference>
<dbReference type="RefSeq" id="XP_050559484.1">
    <property type="nucleotide sequence ID" value="XM_050703527.1"/>
</dbReference>
<dbReference type="GeneID" id="118278440"/>
<dbReference type="Pfam" id="PF00057">
    <property type="entry name" value="Ldl_recept_a"/>
    <property type="match status" value="4"/>
</dbReference>
<dbReference type="SMART" id="SM00020">
    <property type="entry name" value="Tryp_SPc"/>
    <property type="match status" value="1"/>
</dbReference>
<dbReference type="InterPro" id="IPR043504">
    <property type="entry name" value="Peptidase_S1_PA_chymotrypsin"/>
</dbReference>
<dbReference type="PROSITE" id="PS50923">
    <property type="entry name" value="SUSHI"/>
    <property type="match status" value="1"/>
</dbReference>
<dbReference type="InterPro" id="IPR035976">
    <property type="entry name" value="Sushi/SCR/CCP_sf"/>
</dbReference>
<dbReference type="PROSITE" id="PS50240">
    <property type="entry name" value="TRYPSIN_DOM"/>
    <property type="match status" value="1"/>
</dbReference>
<dbReference type="GO" id="GO:0006508">
    <property type="term" value="P:proteolysis"/>
    <property type="evidence" value="ECO:0007669"/>
    <property type="project" value="InterPro"/>
</dbReference>
<feature type="disulfide bond" evidence="10">
    <location>
        <begin position="135"/>
        <end position="153"/>
    </location>
</feature>
<dbReference type="PANTHER" id="PTHR24252:SF7">
    <property type="entry name" value="HYALIN"/>
    <property type="match status" value="1"/>
</dbReference>
<evidence type="ECO:0000256" key="6">
    <source>
        <dbReference type="ARBA" id="ARBA00023180"/>
    </source>
</evidence>
<feature type="disulfide bond" evidence="10">
    <location>
        <begin position="177"/>
        <end position="195"/>
    </location>
</feature>
<evidence type="ECO:0000256" key="7">
    <source>
        <dbReference type="ARBA" id="ARBA00023240"/>
    </source>
</evidence>
<comment type="function">
    <text evidence="8">Fibrinolytic activity; shows preferential cleavage of Arg-Gly bonds in all three fibrinogen chains. Contact with the caterpillars causes severe bleeding, due the anticoagulant effect of the protein.</text>
</comment>
<dbReference type="SUPFAM" id="SSF50494">
    <property type="entry name" value="Trypsin-like serine proteases"/>
    <property type="match status" value="1"/>
</dbReference>
<evidence type="ECO:0000313" key="16">
    <source>
        <dbReference type="RefSeq" id="XP_050559484.1"/>
    </source>
</evidence>
<dbReference type="Proteomes" id="UP000829999">
    <property type="component" value="Chromosome 24"/>
</dbReference>
<evidence type="ECO:0000256" key="2">
    <source>
        <dbReference type="ARBA" id="ARBA00022656"/>
    </source>
</evidence>
<dbReference type="InterPro" id="IPR023415">
    <property type="entry name" value="LDLR_class-A_CS"/>
</dbReference>
<dbReference type="AlphaFoldDB" id="A0A9R0E657"/>
<keyword evidence="2" id="KW-0800">Toxin</keyword>
<feature type="disulfide bond" evidence="10">
    <location>
        <begin position="94"/>
        <end position="112"/>
    </location>
</feature>
<comment type="caution">
    <text evidence="11">Lacks conserved residue(s) required for the propagation of feature annotation.</text>
</comment>
<dbReference type="InterPro" id="IPR002172">
    <property type="entry name" value="LDrepeatLR_classA_rpt"/>
</dbReference>
<feature type="disulfide bond" evidence="10">
    <location>
        <begin position="218"/>
        <end position="236"/>
    </location>
</feature>
<keyword evidence="4" id="KW-0677">Repeat</keyword>
<dbReference type="FunFam" id="2.40.10.10:FF:000068">
    <property type="entry name" value="transmembrane protease serine 2"/>
    <property type="match status" value="1"/>
</dbReference>
<feature type="domain" description="Peptidase S1" evidence="13">
    <location>
        <begin position="411"/>
        <end position="675"/>
    </location>
</feature>